<dbReference type="InterPro" id="IPR026960">
    <property type="entry name" value="RVT-Znf"/>
</dbReference>
<keyword evidence="2" id="KW-0548">Nucleotidyltransferase</keyword>
<sequence length="270" mass="31277">MCPWLTDGIMGRAINTGGFSIQDNNVVDIVHENAWRWPNTWMHVLYLKSHDGLFKDFTVRDIWHAICDHETEVAWHSFVWSTYGIPRHSIHVWLIMRKRLKTQDRLRQWDVGSDADLNLLRCPLCKLQPDTHEHLFFECYFAPNVWKGVLQTAELPDVPPVWSDSMDCIIHMAIKNNVTSIVGRLIVAATTYYVCQARRNQRPNGKKARKAEEVTYTSICTNDVINLFNIMMNASNGHYILTVTYIGIDGHVNLKALYKLVLSLPYNTYK</sequence>
<feature type="domain" description="Reverse transcriptase zinc-binding" evidence="1">
    <location>
        <begin position="57"/>
        <end position="146"/>
    </location>
</feature>
<dbReference type="GO" id="GO:0003964">
    <property type="term" value="F:RNA-directed DNA polymerase activity"/>
    <property type="evidence" value="ECO:0007669"/>
    <property type="project" value="UniProtKB-KW"/>
</dbReference>
<keyword evidence="2" id="KW-0695">RNA-directed DNA polymerase</keyword>
<protein>
    <submittedName>
        <fullName evidence="2">Reverse transcriptase domain, Reverse transcriptase zinc-binding domain protein</fullName>
    </submittedName>
</protein>
<dbReference type="OrthoDB" id="1033916at2759"/>
<dbReference type="Proteomes" id="UP000245207">
    <property type="component" value="Unassembled WGS sequence"/>
</dbReference>
<dbReference type="EMBL" id="PKPP01006774">
    <property type="protein sequence ID" value="PWA55374.1"/>
    <property type="molecule type" value="Genomic_DNA"/>
</dbReference>
<dbReference type="STRING" id="35608.A0A2U1M2D1"/>
<gene>
    <name evidence="2" type="ORF">CTI12_AA428380</name>
</gene>
<comment type="caution">
    <text evidence="2">The sequence shown here is derived from an EMBL/GenBank/DDBJ whole genome shotgun (WGS) entry which is preliminary data.</text>
</comment>
<name>A0A2U1M2D1_ARTAN</name>
<accession>A0A2U1M2D1</accession>
<reference evidence="2 3" key="1">
    <citation type="journal article" date="2018" name="Mol. Plant">
        <title>The genome of Artemisia annua provides insight into the evolution of Asteraceae family and artemisinin biosynthesis.</title>
        <authorList>
            <person name="Shen Q."/>
            <person name="Zhang L."/>
            <person name="Liao Z."/>
            <person name="Wang S."/>
            <person name="Yan T."/>
            <person name="Shi P."/>
            <person name="Liu M."/>
            <person name="Fu X."/>
            <person name="Pan Q."/>
            <person name="Wang Y."/>
            <person name="Lv Z."/>
            <person name="Lu X."/>
            <person name="Zhang F."/>
            <person name="Jiang W."/>
            <person name="Ma Y."/>
            <person name="Chen M."/>
            <person name="Hao X."/>
            <person name="Li L."/>
            <person name="Tang Y."/>
            <person name="Lv G."/>
            <person name="Zhou Y."/>
            <person name="Sun X."/>
            <person name="Brodelius P.E."/>
            <person name="Rose J.K.C."/>
            <person name="Tang K."/>
        </authorList>
    </citation>
    <scope>NUCLEOTIDE SEQUENCE [LARGE SCALE GENOMIC DNA]</scope>
    <source>
        <strain evidence="3">cv. Huhao1</strain>
        <tissue evidence="2">Leaf</tissue>
    </source>
</reference>
<dbReference type="AlphaFoldDB" id="A0A2U1M2D1"/>
<dbReference type="PANTHER" id="PTHR33116:SF76">
    <property type="entry name" value="DUF4283 DOMAIN-CONTAINING PROTEIN"/>
    <property type="match status" value="1"/>
</dbReference>
<dbReference type="PANTHER" id="PTHR33116">
    <property type="entry name" value="REVERSE TRANSCRIPTASE ZINC-BINDING DOMAIN-CONTAINING PROTEIN-RELATED-RELATED"/>
    <property type="match status" value="1"/>
</dbReference>
<keyword evidence="2" id="KW-0808">Transferase</keyword>
<keyword evidence="3" id="KW-1185">Reference proteome</keyword>
<evidence type="ECO:0000313" key="3">
    <source>
        <dbReference type="Proteomes" id="UP000245207"/>
    </source>
</evidence>
<evidence type="ECO:0000259" key="1">
    <source>
        <dbReference type="Pfam" id="PF13966"/>
    </source>
</evidence>
<evidence type="ECO:0000313" key="2">
    <source>
        <dbReference type="EMBL" id="PWA55374.1"/>
    </source>
</evidence>
<proteinExistence type="predicted"/>
<organism evidence="2 3">
    <name type="scientific">Artemisia annua</name>
    <name type="common">Sweet wormwood</name>
    <dbReference type="NCBI Taxonomy" id="35608"/>
    <lineage>
        <taxon>Eukaryota</taxon>
        <taxon>Viridiplantae</taxon>
        <taxon>Streptophyta</taxon>
        <taxon>Embryophyta</taxon>
        <taxon>Tracheophyta</taxon>
        <taxon>Spermatophyta</taxon>
        <taxon>Magnoliopsida</taxon>
        <taxon>eudicotyledons</taxon>
        <taxon>Gunneridae</taxon>
        <taxon>Pentapetalae</taxon>
        <taxon>asterids</taxon>
        <taxon>campanulids</taxon>
        <taxon>Asterales</taxon>
        <taxon>Asteraceae</taxon>
        <taxon>Asteroideae</taxon>
        <taxon>Anthemideae</taxon>
        <taxon>Artemisiinae</taxon>
        <taxon>Artemisia</taxon>
    </lineage>
</organism>
<dbReference type="Pfam" id="PF13966">
    <property type="entry name" value="zf-RVT"/>
    <property type="match status" value="1"/>
</dbReference>